<name>A0ABV9Q1Z4_9BACL</name>
<feature type="signal peptide" evidence="2">
    <location>
        <begin position="1"/>
        <end position="26"/>
    </location>
</feature>
<comment type="caution">
    <text evidence="4">The sequence shown here is derived from an EMBL/GenBank/DDBJ whole genome shotgun (WGS) entry which is preliminary data.</text>
</comment>
<dbReference type="InterPro" id="IPR015943">
    <property type="entry name" value="WD40/YVTN_repeat-like_dom_sf"/>
</dbReference>
<keyword evidence="2" id="KW-0732">Signal</keyword>
<sequence length="300" mass="33488">MNVKGVMRWILMLCLMMLIGCGSTNSENSNDTSGNIKKLNLPKGAYEHMRWSPDGEKIVFQFDTRKTLGNTMVYDLTQSRYQVVSIPVERSVNSVGWISNSKLFFTVIESGGLSQSLYSFDLSSSKSVLLKEHIKDLSSVEWDRKGENVVIGRTSQDKNEILKFDQNTLKLSQTETIPGSSLSRWSYDGKKIAGIVGKEIQIFDLEAKQSTQVVDYSPGWADSLSWSPDGRWIAFSGGPSKELSGLYIVDSQGKNKPVKIYDRGIASLDWSPKGDQIAFTTVGSPGINEVYLIRVPEEFR</sequence>
<dbReference type="PANTHER" id="PTHR36842">
    <property type="entry name" value="PROTEIN TOLB HOMOLOG"/>
    <property type="match status" value="1"/>
</dbReference>
<dbReference type="SUPFAM" id="SSF69322">
    <property type="entry name" value="Tricorn protease domain 2"/>
    <property type="match status" value="1"/>
</dbReference>
<dbReference type="Pfam" id="PF07676">
    <property type="entry name" value="PD40"/>
    <property type="match status" value="1"/>
</dbReference>
<evidence type="ECO:0000256" key="1">
    <source>
        <dbReference type="ARBA" id="ARBA00009820"/>
    </source>
</evidence>
<reference evidence="5" key="1">
    <citation type="journal article" date="2019" name="Int. J. Syst. Evol. Microbiol.">
        <title>The Global Catalogue of Microorganisms (GCM) 10K type strain sequencing project: providing services to taxonomists for standard genome sequencing and annotation.</title>
        <authorList>
            <consortium name="The Broad Institute Genomics Platform"/>
            <consortium name="The Broad Institute Genome Sequencing Center for Infectious Disease"/>
            <person name="Wu L."/>
            <person name="Ma J."/>
        </authorList>
    </citation>
    <scope>NUCLEOTIDE SEQUENCE [LARGE SCALE GENOMIC DNA]</scope>
    <source>
        <strain evidence="5">WYCCWR 12678</strain>
    </source>
</reference>
<dbReference type="PROSITE" id="PS51257">
    <property type="entry name" value="PROKAR_LIPOPROTEIN"/>
    <property type="match status" value="1"/>
</dbReference>
<evidence type="ECO:0000256" key="2">
    <source>
        <dbReference type="SAM" id="SignalP"/>
    </source>
</evidence>
<dbReference type="RefSeq" id="WP_380025359.1">
    <property type="nucleotide sequence ID" value="NZ_JBHSHC010000059.1"/>
</dbReference>
<dbReference type="Gene3D" id="2.130.10.10">
    <property type="entry name" value="YVTN repeat-like/Quinoprotein amine dehydrogenase"/>
    <property type="match status" value="1"/>
</dbReference>
<evidence type="ECO:0000313" key="5">
    <source>
        <dbReference type="Proteomes" id="UP001596002"/>
    </source>
</evidence>
<dbReference type="InterPro" id="IPR013979">
    <property type="entry name" value="TIF_beta_prop-like"/>
</dbReference>
<dbReference type="PANTHER" id="PTHR36842:SF1">
    <property type="entry name" value="PROTEIN TOLB"/>
    <property type="match status" value="1"/>
</dbReference>
<dbReference type="Gene3D" id="2.120.10.30">
    <property type="entry name" value="TolB, C-terminal domain"/>
    <property type="match status" value="1"/>
</dbReference>
<feature type="chain" id="PRO_5046320877" description="Translation initiation factor beta propellor-like domain-containing protein" evidence="2">
    <location>
        <begin position="27"/>
        <end position="300"/>
    </location>
</feature>
<dbReference type="InterPro" id="IPR011042">
    <property type="entry name" value="6-blade_b-propeller_TolB-like"/>
</dbReference>
<comment type="similarity">
    <text evidence="1">Belongs to the TolB family.</text>
</comment>
<evidence type="ECO:0000259" key="3">
    <source>
        <dbReference type="Pfam" id="PF08662"/>
    </source>
</evidence>
<dbReference type="Proteomes" id="UP001596002">
    <property type="component" value="Unassembled WGS sequence"/>
</dbReference>
<evidence type="ECO:0000313" key="4">
    <source>
        <dbReference type="EMBL" id="MFC4767437.1"/>
    </source>
</evidence>
<gene>
    <name evidence="4" type="ORF">ACFO8Q_08680</name>
</gene>
<organism evidence="4 5">
    <name type="scientific">Effusibacillus consociatus</name>
    <dbReference type="NCBI Taxonomy" id="1117041"/>
    <lineage>
        <taxon>Bacteria</taxon>
        <taxon>Bacillati</taxon>
        <taxon>Bacillota</taxon>
        <taxon>Bacilli</taxon>
        <taxon>Bacillales</taxon>
        <taxon>Alicyclobacillaceae</taxon>
        <taxon>Effusibacillus</taxon>
    </lineage>
</organism>
<feature type="domain" description="Translation initiation factor beta propellor-like" evidence="3">
    <location>
        <begin position="48"/>
        <end position="192"/>
    </location>
</feature>
<dbReference type="InterPro" id="IPR011659">
    <property type="entry name" value="WD40"/>
</dbReference>
<dbReference type="EMBL" id="JBHSHC010000059">
    <property type="protein sequence ID" value="MFC4767437.1"/>
    <property type="molecule type" value="Genomic_DNA"/>
</dbReference>
<dbReference type="Pfam" id="PF08662">
    <property type="entry name" value="eIF2A"/>
    <property type="match status" value="1"/>
</dbReference>
<proteinExistence type="inferred from homology"/>
<keyword evidence="5" id="KW-1185">Reference proteome</keyword>
<protein>
    <recommendedName>
        <fullName evidence="3">Translation initiation factor beta propellor-like domain-containing protein</fullName>
    </recommendedName>
</protein>
<accession>A0ABV9Q1Z4</accession>